<dbReference type="AlphaFoldDB" id="A0A1H2N207"/>
<dbReference type="GO" id="GO:0005886">
    <property type="term" value="C:plasma membrane"/>
    <property type="evidence" value="ECO:0007669"/>
    <property type="project" value="UniProtKB-SubCell"/>
</dbReference>
<evidence type="ECO:0000256" key="1">
    <source>
        <dbReference type="ARBA" id="ARBA00004651"/>
    </source>
</evidence>
<keyword evidence="4 7" id="KW-1133">Transmembrane helix</keyword>
<evidence type="ECO:0000256" key="7">
    <source>
        <dbReference type="SAM" id="Phobius"/>
    </source>
</evidence>
<dbReference type="OrthoDB" id="7028163at2"/>
<keyword evidence="3 7" id="KW-0812">Transmembrane</keyword>
<keyword evidence="11" id="KW-1185">Reference proteome</keyword>
<keyword evidence="2" id="KW-1003">Cell membrane</keyword>
<proteinExistence type="predicted"/>
<feature type="transmembrane region" description="Helical" evidence="7">
    <location>
        <begin position="396"/>
        <end position="415"/>
    </location>
</feature>
<comment type="subcellular location">
    <subcellularLocation>
        <location evidence="1">Cell membrane</location>
        <topology evidence="1">Multi-pass membrane protein</topology>
    </subcellularLocation>
</comment>
<name>A0A1H2N207_9PSED</name>
<evidence type="ECO:0000259" key="8">
    <source>
        <dbReference type="Pfam" id="PF02706"/>
    </source>
</evidence>
<dbReference type="EMBL" id="LT629802">
    <property type="protein sequence ID" value="SDU99364.1"/>
    <property type="molecule type" value="Genomic_DNA"/>
</dbReference>
<dbReference type="SUPFAM" id="SSF160355">
    <property type="entry name" value="Bacterial polysaccharide co-polymerase-like"/>
    <property type="match status" value="2"/>
</dbReference>
<dbReference type="Pfam" id="PF13807">
    <property type="entry name" value="GNVR"/>
    <property type="match status" value="1"/>
</dbReference>
<dbReference type="InterPro" id="IPR050445">
    <property type="entry name" value="Bact_polysacc_biosynth/exp"/>
</dbReference>
<dbReference type="STRING" id="46679.SAMN05216202_2817"/>
<evidence type="ECO:0000256" key="4">
    <source>
        <dbReference type="ARBA" id="ARBA00022989"/>
    </source>
</evidence>
<accession>A0A1H2N207</accession>
<feature type="transmembrane region" description="Helical" evidence="7">
    <location>
        <begin position="31"/>
        <end position="50"/>
    </location>
</feature>
<dbReference type="InterPro" id="IPR003856">
    <property type="entry name" value="LPS_length_determ_N"/>
</dbReference>
<evidence type="ECO:0000256" key="6">
    <source>
        <dbReference type="SAM" id="Coils"/>
    </source>
</evidence>
<dbReference type="RefSeq" id="WP_084378137.1">
    <property type="nucleotide sequence ID" value="NZ_LS483433.1"/>
</dbReference>
<evidence type="ECO:0000313" key="10">
    <source>
        <dbReference type="EMBL" id="SDU99364.1"/>
    </source>
</evidence>
<feature type="coiled-coil region" evidence="6">
    <location>
        <begin position="192"/>
        <end position="245"/>
    </location>
</feature>
<organism evidence="10 11">
    <name type="scientific">Pseudomonas mucidolens</name>
    <dbReference type="NCBI Taxonomy" id="46679"/>
    <lineage>
        <taxon>Bacteria</taxon>
        <taxon>Pseudomonadati</taxon>
        <taxon>Pseudomonadota</taxon>
        <taxon>Gammaproteobacteria</taxon>
        <taxon>Pseudomonadales</taxon>
        <taxon>Pseudomonadaceae</taxon>
        <taxon>Pseudomonas</taxon>
    </lineage>
</organism>
<dbReference type="PANTHER" id="PTHR32309">
    <property type="entry name" value="TYROSINE-PROTEIN KINASE"/>
    <property type="match status" value="1"/>
</dbReference>
<dbReference type="InterPro" id="IPR032807">
    <property type="entry name" value="GNVR"/>
</dbReference>
<evidence type="ECO:0000259" key="9">
    <source>
        <dbReference type="Pfam" id="PF13807"/>
    </source>
</evidence>
<evidence type="ECO:0000313" key="11">
    <source>
        <dbReference type="Proteomes" id="UP000198600"/>
    </source>
</evidence>
<gene>
    <name evidence="10" type="ORF">SAMN05216202_2817</name>
</gene>
<dbReference type="PANTHER" id="PTHR32309:SF13">
    <property type="entry name" value="FERRIC ENTEROBACTIN TRANSPORT PROTEIN FEPE"/>
    <property type="match status" value="1"/>
</dbReference>
<evidence type="ECO:0000256" key="2">
    <source>
        <dbReference type="ARBA" id="ARBA00022475"/>
    </source>
</evidence>
<dbReference type="GO" id="GO:0004713">
    <property type="term" value="F:protein tyrosine kinase activity"/>
    <property type="evidence" value="ECO:0007669"/>
    <property type="project" value="TreeGrafter"/>
</dbReference>
<dbReference type="Proteomes" id="UP000198600">
    <property type="component" value="Chromosome I"/>
</dbReference>
<feature type="domain" description="Tyrosine-protein kinase G-rich" evidence="9">
    <location>
        <begin position="379"/>
        <end position="417"/>
    </location>
</feature>
<dbReference type="Pfam" id="PF02706">
    <property type="entry name" value="Wzz"/>
    <property type="match status" value="1"/>
</dbReference>
<reference evidence="11" key="1">
    <citation type="submission" date="2016-10" db="EMBL/GenBank/DDBJ databases">
        <authorList>
            <person name="Varghese N."/>
            <person name="Submissions S."/>
        </authorList>
    </citation>
    <scope>NUCLEOTIDE SEQUENCE [LARGE SCALE GENOMIC DNA]</scope>
    <source>
        <strain evidence="11">LMG 2223</strain>
    </source>
</reference>
<keyword evidence="6" id="KW-0175">Coiled coil</keyword>
<sequence length="454" mass="50447">MSSSFRAPPVSLSDDHIDLFVLSQAIWRQKLCIVAVAAGFGLVAAVYAYVATPEYHVSSVLRPAAINELDALNRSDIYKLPPGAALKKVGASLESYDTRLGFFRENRKLFEEFERPGRTLEQSFEEFNADSIRLTLPDPKKADSLSAYIKLSMNYPKNVDGVAILNGLVDYAIKIERQQIANDMEVIVDNRLNEINGKLDAARASYENSKEAKIASLMEADTVRRAQLRDELKALRAQLKTRRANRVAQLDEAIGIARSLGIKKPATPSSLGEADRGGSSSVMRTEINNQQIPLYFMGVDALLAERTALVRRKSDDFTEARIAEIVKELQLLEVNRKIEVLNAREKEDLFLRDVEPLRAEEARLRNLNLDISRIKLVTIDRVALEPLEPVKPRKTLLIVLGVLLGFIVGLGGVVLRQLFLLKKEGGENFSHSVAPAMMEGDVTNALPRSPSDRG</sequence>
<dbReference type="Gene3D" id="3.30.1890.10">
    <property type="entry name" value="FepE-like"/>
    <property type="match status" value="2"/>
</dbReference>
<evidence type="ECO:0000256" key="5">
    <source>
        <dbReference type="ARBA" id="ARBA00023136"/>
    </source>
</evidence>
<protein>
    <submittedName>
        <fullName evidence="10">LPS O-antigen chain length determinant protein, WzzB/FepE family</fullName>
    </submittedName>
</protein>
<evidence type="ECO:0000256" key="3">
    <source>
        <dbReference type="ARBA" id="ARBA00022692"/>
    </source>
</evidence>
<keyword evidence="5 7" id="KW-0472">Membrane</keyword>
<feature type="domain" description="Polysaccharide chain length determinant N-terminal" evidence="8">
    <location>
        <begin position="15"/>
        <end position="73"/>
    </location>
</feature>